<evidence type="ECO:0000313" key="2">
    <source>
        <dbReference type="Proteomes" id="UP000485058"/>
    </source>
</evidence>
<sequence>MHSLTHAQEFYFDEDDDVQHEKLEDELVLAER</sequence>
<organism evidence="1 2">
    <name type="scientific">Haematococcus lacustris</name>
    <name type="common">Green alga</name>
    <name type="synonym">Haematococcus pluvialis</name>
    <dbReference type="NCBI Taxonomy" id="44745"/>
    <lineage>
        <taxon>Eukaryota</taxon>
        <taxon>Viridiplantae</taxon>
        <taxon>Chlorophyta</taxon>
        <taxon>core chlorophytes</taxon>
        <taxon>Chlorophyceae</taxon>
        <taxon>CS clade</taxon>
        <taxon>Chlamydomonadales</taxon>
        <taxon>Haematococcaceae</taxon>
        <taxon>Haematococcus</taxon>
    </lineage>
</organism>
<dbReference type="EMBL" id="BLLF01002293">
    <property type="protein sequence ID" value="GFH23521.1"/>
    <property type="molecule type" value="Genomic_DNA"/>
</dbReference>
<dbReference type="AlphaFoldDB" id="A0A699ZMY3"/>
<reference evidence="1 2" key="1">
    <citation type="submission" date="2020-02" db="EMBL/GenBank/DDBJ databases">
        <title>Draft genome sequence of Haematococcus lacustris strain NIES-144.</title>
        <authorList>
            <person name="Morimoto D."/>
            <person name="Nakagawa S."/>
            <person name="Yoshida T."/>
            <person name="Sawayama S."/>
        </authorList>
    </citation>
    <scope>NUCLEOTIDE SEQUENCE [LARGE SCALE GENOMIC DNA]</scope>
    <source>
        <strain evidence="1 2">NIES-144</strain>
    </source>
</reference>
<name>A0A699ZMY3_HAELA</name>
<protein>
    <submittedName>
        <fullName evidence="1">Uncharacterized protein</fullName>
    </submittedName>
</protein>
<gene>
    <name evidence="1" type="ORF">HaLaN_21144</name>
</gene>
<evidence type="ECO:0000313" key="1">
    <source>
        <dbReference type="EMBL" id="GFH23521.1"/>
    </source>
</evidence>
<comment type="caution">
    <text evidence="1">The sequence shown here is derived from an EMBL/GenBank/DDBJ whole genome shotgun (WGS) entry which is preliminary data.</text>
</comment>
<keyword evidence="2" id="KW-1185">Reference proteome</keyword>
<accession>A0A699ZMY3</accession>
<dbReference type="Proteomes" id="UP000485058">
    <property type="component" value="Unassembled WGS sequence"/>
</dbReference>
<proteinExistence type="predicted"/>